<dbReference type="Pfam" id="PF01963">
    <property type="entry name" value="TraB_PrgY_gumN"/>
    <property type="match status" value="1"/>
</dbReference>
<accession>A0A5J4YMG8</accession>
<protein>
    <submittedName>
        <fullName evidence="1">TraB domain-containing protein</fullName>
    </submittedName>
</protein>
<sequence>MLAFAPPAVSAGRARHGGQGRCVTACVSADSQAARTQVVETLTRRGVLTVLHRPEDYRDRRDGYVEPEVMYVLGTSHVSTQSVRDCEELVRAVRPEIVVVELCRSRAGVMYADASSDHGVNDGSKVRSRTNPFLIRAQGKASLLSSALRSGISGIMLRALLVRFSSQVQSGREVRMYQEFAAARRAGELVGAEIVLGDRPIEMTLRRSWECMPWGERVKFVGLVLQNSNSNFSDFPETELVSGSVLDSYHRLFQEEFPTLHRTLVTERDAYLAWSIKRSHAVCGKKCVVAVVGAGHVPGITRNIVADRGGDRLRFQQLIGREDVSDVENENRDLASGEKANSRPVLVWPYSSQRGSKQLVRLVRRVCIDGAVLACADAVFNSDGMTRHAVSSFGMYLQSAWHFFH</sequence>
<dbReference type="InterPro" id="IPR046345">
    <property type="entry name" value="TraB_PrgY-like"/>
</dbReference>
<keyword evidence="2" id="KW-1185">Reference proteome</keyword>
<proteinExistence type="predicted"/>
<name>A0A5J4YMG8_PORPP</name>
<dbReference type="AlphaFoldDB" id="A0A5J4YMG8"/>
<dbReference type="OMA" id="FDYREAM"/>
<dbReference type="InterPro" id="IPR002816">
    <property type="entry name" value="TraB/PrgY/GumN_fam"/>
</dbReference>
<evidence type="ECO:0000313" key="2">
    <source>
        <dbReference type="Proteomes" id="UP000324585"/>
    </source>
</evidence>
<gene>
    <name evidence="1" type="ORF">FVE85_7945</name>
</gene>
<dbReference type="Proteomes" id="UP000324585">
    <property type="component" value="Unassembled WGS sequence"/>
</dbReference>
<evidence type="ECO:0000313" key="1">
    <source>
        <dbReference type="EMBL" id="KAA8492438.1"/>
    </source>
</evidence>
<organism evidence="1 2">
    <name type="scientific">Porphyridium purpureum</name>
    <name type="common">Red alga</name>
    <name type="synonym">Porphyridium cruentum</name>
    <dbReference type="NCBI Taxonomy" id="35688"/>
    <lineage>
        <taxon>Eukaryota</taxon>
        <taxon>Rhodophyta</taxon>
        <taxon>Bangiophyceae</taxon>
        <taxon>Porphyridiales</taxon>
        <taxon>Porphyridiaceae</taxon>
        <taxon>Porphyridium</taxon>
    </lineage>
</organism>
<dbReference type="CDD" id="cd14726">
    <property type="entry name" value="TraB_PrgY-like"/>
    <property type="match status" value="1"/>
</dbReference>
<dbReference type="OrthoDB" id="48306at2759"/>
<dbReference type="PANTHER" id="PTHR21530:SF0">
    <property type="entry name" value="TRAB FAMILY PROTEIN"/>
    <property type="match status" value="1"/>
</dbReference>
<dbReference type="PANTHER" id="PTHR21530">
    <property type="entry name" value="PHEROMONE SHUTDOWN PROTEIN"/>
    <property type="match status" value="1"/>
</dbReference>
<comment type="caution">
    <text evidence="1">The sequence shown here is derived from an EMBL/GenBank/DDBJ whole genome shotgun (WGS) entry which is preliminary data.</text>
</comment>
<dbReference type="EMBL" id="VRMN01000009">
    <property type="protein sequence ID" value="KAA8492438.1"/>
    <property type="molecule type" value="Genomic_DNA"/>
</dbReference>
<reference evidence="2" key="1">
    <citation type="journal article" date="2019" name="Nat. Commun.">
        <title>Expansion of phycobilisome linker gene families in mesophilic red algae.</title>
        <authorList>
            <person name="Lee J."/>
            <person name="Kim D."/>
            <person name="Bhattacharya D."/>
            <person name="Yoon H.S."/>
        </authorList>
    </citation>
    <scope>NUCLEOTIDE SEQUENCE [LARGE SCALE GENOMIC DNA]</scope>
    <source>
        <strain evidence="2">CCMP 1328</strain>
    </source>
</reference>